<dbReference type="Pfam" id="PF04279">
    <property type="entry name" value="IspA"/>
    <property type="match status" value="2"/>
</dbReference>
<sequence>MKILFDLLPIVLFFVVYKFAGIYWATGAAIAAAGLQVAWVWWREHRVDKLLLATLGLIVVFGGLTIALRDPIFVMWKPTLVNWLFGAAFLGSQWIGKRPLTQRMMGQAIRVPAPVWRQLNLTWALFFVVLGLTNLFVVYWASGFYQAQHALLQATGLDAIDLATCAAQFSDALLALCNEAHVREGYWVNFKLFGMMGLTLLFVVAQALYLGRHLEDEPTAVETD</sequence>
<name>A0A2K8UBV3_9GAMM</name>
<protein>
    <recommendedName>
        <fullName evidence="5">Inner membrane-spanning protein YciB</fullName>
    </recommendedName>
</protein>
<comment type="subcellular location">
    <subcellularLocation>
        <location evidence="5">Cell inner membrane</location>
        <topology evidence="5">Multi-pass membrane protein</topology>
    </subcellularLocation>
</comment>
<dbReference type="KEGG" id="tsy:THSYN_19470"/>
<reference evidence="6 7" key="1">
    <citation type="submission" date="2017-03" db="EMBL/GenBank/DDBJ databases">
        <title>Complete genome sequence of Candidatus 'Thiodictyon syntrophicum' sp. nov. strain Cad16T, a photolithoautotroph purple sulfur bacterium isolated from an alpine meromictic lake.</title>
        <authorList>
            <person name="Luedin S.M."/>
            <person name="Pothier J.F."/>
            <person name="Danza F."/>
            <person name="Storelli N."/>
            <person name="Wittwer M."/>
            <person name="Tonolla M."/>
        </authorList>
    </citation>
    <scope>NUCLEOTIDE SEQUENCE [LARGE SCALE GENOMIC DNA]</scope>
    <source>
        <strain evidence="6 7">Cad16T</strain>
    </source>
</reference>
<organism evidence="6 7">
    <name type="scientific">Candidatus Thiodictyon syntrophicum</name>
    <dbReference type="NCBI Taxonomy" id="1166950"/>
    <lineage>
        <taxon>Bacteria</taxon>
        <taxon>Pseudomonadati</taxon>
        <taxon>Pseudomonadota</taxon>
        <taxon>Gammaproteobacteria</taxon>
        <taxon>Chromatiales</taxon>
        <taxon>Chromatiaceae</taxon>
        <taxon>Thiodictyon</taxon>
    </lineage>
</organism>
<keyword evidence="7" id="KW-1185">Reference proteome</keyword>
<comment type="similarity">
    <text evidence="5">Belongs to the YciB family.</text>
</comment>
<dbReference type="PANTHER" id="PTHR36917:SF1">
    <property type="entry name" value="INNER MEMBRANE-SPANNING PROTEIN YCIB"/>
    <property type="match status" value="1"/>
</dbReference>
<dbReference type="PANTHER" id="PTHR36917">
    <property type="entry name" value="INTRACELLULAR SEPTATION PROTEIN A-RELATED"/>
    <property type="match status" value="1"/>
</dbReference>
<dbReference type="HAMAP" id="MF_00189">
    <property type="entry name" value="YciB"/>
    <property type="match status" value="1"/>
</dbReference>
<keyword evidence="3 5" id="KW-1133">Transmembrane helix</keyword>
<dbReference type="Proteomes" id="UP000232638">
    <property type="component" value="Chromosome"/>
</dbReference>
<evidence type="ECO:0000256" key="3">
    <source>
        <dbReference type="ARBA" id="ARBA00022989"/>
    </source>
</evidence>
<dbReference type="GO" id="GO:0005886">
    <property type="term" value="C:plasma membrane"/>
    <property type="evidence" value="ECO:0007669"/>
    <property type="project" value="UniProtKB-SubCell"/>
</dbReference>
<feature type="transmembrane region" description="Helical" evidence="5">
    <location>
        <begin position="80"/>
        <end position="100"/>
    </location>
</feature>
<comment type="function">
    <text evidence="5">Plays a role in cell envelope biogenesis, maintenance of cell envelope integrity and membrane homeostasis.</text>
</comment>
<dbReference type="EMBL" id="CP020370">
    <property type="protein sequence ID" value="AUB82909.1"/>
    <property type="molecule type" value="Genomic_DNA"/>
</dbReference>
<evidence type="ECO:0000256" key="4">
    <source>
        <dbReference type="ARBA" id="ARBA00023136"/>
    </source>
</evidence>
<feature type="transmembrane region" description="Helical" evidence="5">
    <location>
        <begin position="192"/>
        <end position="210"/>
    </location>
</feature>
<feature type="transmembrane region" description="Helical" evidence="5">
    <location>
        <begin position="20"/>
        <end position="42"/>
    </location>
</feature>
<evidence type="ECO:0000313" key="6">
    <source>
        <dbReference type="EMBL" id="AUB82909.1"/>
    </source>
</evidence>
<keyword evidence="1 5" id="KW-1003">Cell membrane</keyword>
<dbReference type="OrthoDB" id="9788219at2"/>
<dbReference type="InterPro" id="IPR006008">
    <property type="entry name" value="YciB"/>
</dbReference>
<keyword evidence="4 5" id="KW-0472">Membrane</keyword>
<feature type="transmembrane region" description="Helical" evidence="5">
    <location>
        <begin position="121"/>
        <end position="142"/>
    </location>
</feature>
<evidence type="ECO:0000256" key="2">
    <source>
        <dbReference type="ARBA" id="ARBA00022692"/>
    </source>
</evidence>
<evidence type="ECO:0000256" key="5">
    <source>
        <dbReference type="HAMAP-Rule" id="MF_00189"/>
    </source>
</evidence>
<accession>A0A2K8UBV3</accession>
<evidence type="ECO:0000256" key="1">
    <source>
        <dbReference type="ARBA" id="ARBA00022475"/>
    </source>
</evidence>
<keyword evidence="2 5" id="KW-0812">Transmembrane</keyword>
<gene>
    <name evidence="5" type="primary">yciB</name>
    <name evidence="6" type="ORF">THSYN_19470</name>
</gene>
<keyword evidence="5" id="KW-0997">Cell inner membrane</keyword>
<dbReference type="RefSeq" id="WP_100920613.1">
    <property type="nucleotide sequence ID" value="NZ_CP020370.1"/>
</dbReference>
<proteinExistence type="inferred from homology"/>
<dbReference type="AlphaFoldDB" id="A0A2K8UBV3"/>
<evidence type="ECO:0000313" key="7">
    <source>
        <dbReference type="Proteomes" id="UP000232638"/>
    </source>
</evidence>
<feature type="transmembrane region" description="Helical" evidence="5">
    <location>
        <begin position="49"/>
        <end position="68"/>
    </location>
</feature>